<protein>
    <submittedName>
        <fullName evidence="2">DMT family transporter</fullName>
    </submittedName>
</protein>
<dbReference type="RefSeq" id="WP_125073135.1">
    <property type="nucleotide sequence ID" value="NZ_QWZQ01000049.1"/>
</dbReference>
<evidence type="ECO:0000256" key="1">
    <source>
        <dbReference type="SAM" id="Phobius"/>
    </source>
</evidence>
<feature type="transmembrane region" description="Helical" evidence="1">
    <location>
        <begin position="71"/>
        <end position="90"/>
    </location>
</feature>
<evidence type="ECO:0000313" key="2">
    <source>
        <dbReference type="EMBL" id="RRK09553.1"/>
    </source>
</evidence>
<dbReference type="PANTHER" id="PTHR34821:SF2">
    <property type="entry name" value="INNER MEMBRANE PROTEIN YDCZ"/>
    <property type="match status" value="1"/>
</dbReference>
<dbReference type="OrthoDB" id="7864805at2"/>
<dbReference type="InterPro" id="IPR006750">
    <property type="entry name" value="YdcZ"/>
</dbReference>
<dbReference type="AlphaFoldDB" id="A0A3R8KD26"/>
<feature type="transmembrane region" description="Helical" evidence="1">
    <location>
        <begin position="37"/>
        <end position="56"/>
    </location>
</feature>
<proteinExistence type="predicted"/>
<reference evidence="2 3" key="1">
    <citation type="submission" date="2018-08" db="EMBL/GenBank/DDBJ databases">
        <title>Genome Lactobacillus garii FI11369.</title>
        <authorList>
            <person name="Diaz M."/>
            <person name="Narbad A."/>
        </authorList>
    </citation>
    <scope>NUCLEOTIDE SEQUENCE [LARGE SCALE GENOMIC DNA]</scope>
    <source>
        <strain evidence="2 3">FI11369</strain>
    </source>
</reference>
<sequence>MQSLLFFLLAALAGLFQPIQSGINSQLKYDLNSTYLSGAISNFIGALLMVGLALTLERNGLQSPTLSGNHLWNWTGGILSALIVSAMIIVPKKISYSTFFALFIFGQLFMSFVIDYFGWFGSDHVPLRTCLDTLTFDLILVKLDQKQEFLIHEKLCTPL</sequence>
<dbReference type="PANTHER" id="PTHR34821">
    <property type="entry name" value="INNER MEMBRANE PROTEIN YDCZ"/>
    <property type="match status" value="1"/>
</dbReference>
<evidence type="ECO:0000313" key="3">
    <source>
        <dbReference type="Proteomes" id="UP000283633"/>
    </source>
</evidence>
<comment type="caution">
    <text evidence="2">The sequence shown here is derived from an EMBL/GenBank/DDBJ whole genome shotgun (WGS) entry which is preliminary data.</text>
</comment>
<keyword evidence="1" id="KW-1133">Transmembrane helix</keyword>
<keyword evidence="1" id="KW-0812">Transmembrane</keyword>
<organism evidence="2 3">
    <name type="scientific">Lactiplantibacillus garii</name>
    <dbReference type="NCBI Taxonomy" id="2306423"/>
    <lineage>
        <taxon>Bacteria</taxon>
        <taxon>Bacillati</taxon>
        <taxon>Bacillota</taxon>
        <taxon>Bacilli</taxon>
        <taxon>Lactobacillales</taxon>
        <taxon>Lactobacillaceae</taxon>
        <taxon>Lactiplantibacillus</taxon>
    </lineage>
</organism>
<gene>
    <name evidence="2" type="ORF">D1831_11980</name>
</gene>
<feature type="transmembrane region" description="Helical" evidence="1">
    <location>
        <begin position="96"/>
        <end position="118"/>
    </location>
</feature>
<keyword evidence="1" id="KW-0472">Membrane</keyword>
<accession>A0A3R8KD26</accession>
<name>A0A3R8KD26_9LACO</name>
<dbReference type="Pfam" id="PF04657">
    <property type="entry name" value="DMT_YdcZ"/>
    <property type="match status" value="1"/>
</dbReference>
<keyword evidence="3" id="KW-1185">Reference proteome</keyword>
<dbReference type="GO" id="GO:0005886">
    <property type="term" value="C:plasma membrane"/>
    <property type="evidence" value="ECO:0007669"/>
    <property type="project" value="TreeGrafter"/>
</dbReference>
<dbReference type="EMBL" id="QWZQ01000049">
    <property type="protein sequence ID" value="RRK09553.1"/>
    <property type="molecule type" value="Genomic_DNA"/>
</dbReference>
<dbReference type="Proteomes" id="UP000283633">
    <property type="component" value="Unassembled WGS sequence"/>
</dbReference>